<dbReference type="STRING" id="42253.NITMOv2_4783"/>
<organism evidence="3 4">
    <name type="scientific">Nitrospira moscoviensis</name>
    <dbReference type="NCBI Taxonomy" id="42253"/>
    <lineage>
        <taxon>Bacteria</taxon>
        <taxon>Pseudomonadati</taxon>
        <taxon>Nitrospirota</taxon>
        <taxon>Nitrospiria</taxon>
        <taxon>Nitrospirales</taxon>
        <taxon>Nitrospiraceae</taxon>
        <taxon>Nitrospira</taxon>
    </lineage>
</organism>
<evidence type="ECO:0000313" key="3">
    <source>
        <dbReference type="EMBL" id="ALA61151.1"/>
    </source>
</evidence>
<keyword evidence="1" id="KW-0472">Membrane</keyword>
<feature type="chain" id="PRO_5005477079" description="PEP-CTERM protein-sorting domain-containing protein" evidence="2">
    <location>
        <begin position="28"/>
        <end position="235"/>
    </location>
</feature>
<dbReference type="PATRIC" id="fig|42253.5.peg.4715"/>
<dbReference type="RefSeq" id="WP_053381854.1">
    <property type="nucleotide sequence ID" value="NZ_CP011801.1"/>
</dbReference>
<dbReference type="AlphaFoldDB" id="A0A0K2GJN5"/>
<dbReference type="Proteomes" id="UP000069205">
    <property type="component" value="Chromosome"/>
</dbReference>
<gene>
    <name evidence="3" type="ORF">NITMOv2_4783</name>
</gene>
<reference evidence="3 4" key="1">
    <citation type="journal article" date="2015" name="Proc. Natl. Acad. Sci. U.S.A.">
        <title>Expanded metabolic versatility of ubiquitous nitrite-oxidizing bacteria from the genus Nitrospira.</title>
        <authorList>
            <person name="Koch H."/>
            <person name="Lucker S."/>
            <person name="Albertsen M."/>
            <person name="Kitzinger K."/>
            <person name="Herbold C."/>
            <person name="Spieck E."/>
            <person name="Nielsen P.H."/>
            <person name="Wagner M."/>
            <person name="Daims H."/>
        </authorList>
    </citation>
    <scope>NUCLEOTIDE SEQUENCE [LARGE SCALE GENOMIC DNA]</scope>
    <source>
        <strain evidence="3 4">NSP M-1</strain>
    </source>
</reference>
<name>A0A0K2GJN5_NITMO</name>
<evidence type="ECO:0000256" key="1">
    <source>
        <dbReference type="SAM" id="Phobius"/>
    </source>
</evidence>
<protein>
    <recommendedName>
        <fullName evidence="5">PEP-CTERM protein-sorting domain-containing protein</fullName>
    </recommendedName>
</protein>
<keyword evidence="1" id="KW-1133">Transmembrane helix</keyword>
<keyword evidence="1" id="KW-0812">Transmembrane</keyword>
<evidence type="ECO:0000313" key="4">
    <source>
        <dbReference type="Proteomes" id="UP000069205"/>
    </source>
</evidence>
<keyword evidence="2" id="KW-0732">Signal</keyword>
<dbReference type="KEGG" id="nmv:NITMOv2_4783"/>
<evidence type="ECO:0008006" key="5">
    <source>
        <dbReference type="Google" id="ProtNLM"/>
    </source>
</evidence>
<sequence>MKTKILLIAAYVALTLAGLLVSRPALAVQLDFNISAPTSGSVSYDGTGGGLIGTNIEVDNAVGLSTPANANVTSTCLSCVLNFTSGAFVNAGGANTNNNGWWRFGSGGTITITGGLQLQGASDIPLGSTLLSGSFTSAFVQDLGSQFKVTFGSFTDTKHPDLLAYYGLAPGSPFEGALTLLFGSANTGVGDAFSSTSVFSGNVVNAPVPVPAAAVLFGSGLIGLALRARRIRLTV</sequence>
<keyword evidence="4" id="KW-1185">Reference proteome</keyword>
<evidence type="ECO:0000256" key="2">
    <source>
        <dbReference type="SAM" id="SignalP"/>
    </source>
</evidence>
<dbReference type="OrthoDB" id="9553446at2"/>
<dbReference type="EMBL" id="CP011801">
    <property type="protein sequence ID" value="ALA61151.1"/>
    <property type="molecule type" value="Genomic_DNA"/>
</dbReference>
<feature type="transmembrane region" description="Helical" evidence="1">
    <location>
        <begin position="208"/>
        <end position="226"/>
    </location>
</feature>
<accession>A0A0K2GJN5</accession>
<feature type="signal peptide" evidence="2">
    <location>
        <begin position="1"/>
        <end position="27"/>
    </location>
</feature>
<proteinExistence type="predicted"/>